<evidence type="ECO:0000259" key="6">
    <source>
        <dbReference type="Pfam" id="PF10566"/>
    </source>
</evidence>
<reference evidence="9 10" key="1">
    <citation type="submission" date="2020-08" db="EMBL/GenBank/DDBJ databases">
        <title>Genomic Encyclopedia of Type Strains, Phase IV (KMG-IV): sequencing the most valuable type-strain genomes for metagenomic binning, comparative biology and taxonomic classification.</title>
        <authorList>
            <person name="Goeker M."/>
        </authorList>
    </citation>
    <scope>NUCLEOTIDE SEQUENCE [LARGE SCALE GENOMIC DNA]</scope>
    <source>
        <strain evidence="9 10">DSM 102983</strain>
    </source>
</reference>
<feature type="domain" description="Glycosyl-hydrolase 97 N-terminal" evidence="7">
    <location>
        <begin position="40"/>
        <end position="282"/>
    </location>
</feature>
<dbReference type="InterPro" id="IPR017853">
    <property type="entry name" value="GH"/>
</dbReference>
<dbReference type="Proteomes" id="UP000533637">
    <property type="component" value="Unassembled WGS sequence"/>
</dbReference>
<gene>
    <name evidence="9" type="ORF">GGQ57_001846</name>
</gene>
<feature type="domain" description="Glycosyl-hydrolase 97 catalytic" evidence="6">
    <location>
        <begin position="304"/>
        <end position="468"/>
    </location>
</feature>
<dbReference type="Pfam" id="PF14508">
    <property type="entry name" value="GH97_N"/>
    <property type="match status" value="1"/>
</dbReference>
<dbReference type="Gene3D" id="3.20.20.70">
    <property type="entry name" value="Aldolase class I"/>
    <property type="match status" value="1"/>
</dbReference>
<keyword evidence="3 9" id="KW-0378">Hydrolase</keyword>
<dbReference type="SUPFAM" id="SSF51445">
    <property type="entry name" value="(Trans)glycosidases"/>
    <property type="match status" value="1"/>
</dbReference>
<dbReference type="GO" id="GO:0004558">
    <property type="term" value="F:alpha-1,4-glucosidase activity"/>
    <property type="evidence" value="ECO:0007669"/>
    <property type="project" value="UniProtKB-EC"/>
</dbReference>
<dbReference type="Pfam" id="PF14509">
    <property type="entry name" value="GH97_C"/>
    <property type="match status" value="1"/>
</dbReference>
<keyword evidence="5 9" id="KW-0326">Glycosidase</keyword>
<dbReference type="InterPro" id="IPR014718">
    <property type="entry name" value="GH-type_carb-bd"/>
</dbReference>
<dbReference type="PANTHER" id="PTHR35803">
    <property type="entry name" value="GLUCAN 1,4-ALPHA-GLUCOSIDASE SUSB-RELATED"/>
    <property type="match status" value="1"/>
</dbReference>
<keyword evidence="10" id="KW-1185">Reference proteome</keyword>
<dbReference type="EMBL" id="JACHOC010000003">
    <property type="protein sequence ID" value="MBB4621949.1"/>
    <property type="molecule type" value="Genomic_DNA"/>
</dbReference>
<dbReference type="Gene3D" id="2.70.98.10">
    <property type="match status" value="1"/>
</dbReference>
<evidence type="ECO:0000256" key="3">
    <source>
        <dbReference type="ARBA" id="ARBA00022801"/>
    </source>
</evidence>
<keyword evidence="4" id="KW-0106">Calcium</keyword>
<evidence type="ECO:0000313" key="10">
    <source>
        <dbReference type="Proteomes" id="UP000533637"/>
    </source>
</evidence>
<dbReference type="PANTHER" id="PTHR35803:SF2">
    <property type="entry name" value="RETAINING ALPHA-GALACTOSIDASE"/>
    <property type="match status" value="1"/>
</dbReference>
<evidence type="ECO:0000256" key="4">
    <source>
        <dbReference type="ARBA" id="ARBA00022837"/>
    </source>
</evidence>
<dbReference type="EC" id="3.2.1.20" evidence="9"/>
<evidence type="ECO:0000256" key="5">
    <source>
        <dbReference type="ARBA" id="ARBA00023295"/>
    </source>
</evidence>
<dbReference type="Gene3D" id="2.60.40.1180">
    <property type="entry name" value="Golgi alpha-mannosidase II"/>
    <property type="match status" value="1"/>
</dbReference>
<dbReference type="InterPro" id="IPR052720">
    <property type="entry name" value="Glycosyl_hydrolase_97"/>
</dbReference>
<evidence type="ECO:0000256" key="1">
    <source>
        <dbReference type="ARBA" id="ARBA00001913"/>
    </source>
</evidence>
<dbReference type="InterPro" id="IPR029483">
    <property type="entry name" value="GH97_C"/>
</dbReference>
<dbReference type="InterPro" id="IPR013780">
    <property type="entry name" value="Glyco_hydro_b"/>
</dbReference>
<evidence type="ECO:0000259" key="7">
    <source>
        <dbReference type="Pfam" id="PF14508"/>
    </source>
</evidence>
<evidence type="ECO:0000256" key="2">
    <source>
        <dbReference type="ARBA" id="ARBA00011245"/>
    </source>
</evidence>
<comment type="subunit">
    <text evidence="2">Monomer.</text>
</comment>
<organism evidence="9 10">
    <name type="scientific">Parabacteroides faecis</name>
    <dbReference type="NCBI Taxonomy" id="1217282"/>
    <lineage>
        <taxon>Bacteria</taxon>
        <taxon>Pseudomonadati</taxon>
        <taxon>Bacteroidota</taxon>
        <taxon>Bacteroidia</taxon>
        <taxon>Bacteroidales</taxon>
        <taxon>Tannerellaceae</taxon>
        <taxon>Parabacteroides</taxon>
    </lineage>
</organism>
<dbReference type="Pfam" id="PF10566">
    <property type="entry name" value="Glyco_hydro_97"/>
    <property type="match status" value="1"/>
</dbReference>
<evidence type="ECO:0000259" key="8">
    <source>
        <dbReference type="Pfam" id="PF14509"/>
    </source>
</evidence>
<accession>A0ABR6KKR9</accession>
<proteinExistence type="predicted"/>
<comment type="cofactor">
    <cofactor evidence="1">
        <name>Ca(2+)</name>
        <dbReference type="ChEBI" id="CHEBI:29108"/>
    </cofactor>
</comment>
<dbReference type="InterPro" id="IPR019563">
    <property type="entry name" value="GH97_catalytic"/>
</dbReference>
<dbReference type="RefSeq" id="WP_183670283.1">
    <property type="nucleotide sequence ID" value="NZ_BMPB01000001.1"/>
</dbReference>
<feature type="domain" description="Glycosyl-hydrolase 97 C-terminal oligomerisation" evidence="8">
    <location>
        <begin position="559"/>
        <end position="652"/>
    </location>
</feature>
<name>A0ABR6KKR9_9BACT</name>
<dbReference type="InterPro" id="IPR013785">
    <property type="entry name" value="Aldolase_TIM"/>
</dbReference>
<sequence length="658" mass="73626">MNNHVSKILVIALLLLSVDQLVKGKDAEGVDAMSGATPVKLKVEANADKQLVLDVSYEENPVIREAPLGLNIDHRQLGKDVQLLNKEKKENNTLVYELQQADGSRFYMDIRIFQDGIALRYRVPAEGPVCIYGEETSFIFPSQTKVWYASGPFQYGWLQEYQERETDRIEGELLAPPATFHLPNGIYAAITEANLFNYHGAVLFGTAPNTVQFGYVENKGHMETGIITGLPPAKYWHEAVRNVPWTISPKGQSGEIVTPWRVLMLAKDLNGLVNNRIIAQVSDQPDKTLFPDGAKTDWIKPGRATFTWLVEGNDRLSVANHKKYVDGCAELGIESVVVDDGWELWQQTEKEANGRTKWEMLKDLVDYAKAKNVDIWVWRSSSPRFGNKSDVGLVDAEERADFMKKCAEVGVKGLKIDFFHTENVFTVNLMEDILKAAAKEKLMVIFHGVNKPTGDSYTYPNLLAKEAVRGLECVGGENSWAPGPPWPYHNTVLPFTRWLVGPADYTPLNFRGFCHPSVTFGHQLSSIYMFTSPMLIFAADMEDMLSCPGRSFIESVPVTWDETIVLPESEIGQLAALARRKGDVWYLTVLNGETARTFDAKLDFLPKGKYHMEIASDTPGNRKQIGVKKSKIRSGQRIKEELMSGGGFVARISVNGKQ</sequence>
<protein>
    <submittedName>
        <fullName evidence="9">Alpha-glucosidase</fullName>
        <ecNumber evidence="9">3.2.1.20</ecNumber>
    </submittedName>
</protein>
<evidence type="ECO:0000313" key="9">
    <source>
        <dbReference type="EMBL" id="MBB4621949.1"/>
    </source>
</evidence>
<comment type="caution">
    <text evidence="9">The sequence shown here is derived from an EMBL/GenBank/DDBJ whole genome shotgun (WGS) entry which is preliminary data.</text>
</comment>
<dbReference type="InterPro" id="IPR029486">
    <property type="entry name" value="GH97_N"/>
</dbReference>